<feature type="compositionally biased region" description="Basic residues" evidence="1">
    <location>
        <begin position="1"/>
        <end position="11"/>
    </location>
</feature>
<gene>
    <name evidence="2" type="ORF">ERUC_LOCUS42472</name>
</gene>
<proteinExistence type="predicted"/>
<organism evidence="2 3">
    <name type="scientific">Eruca vesicaria subsp. sativa</name>
    <name type="common">Garden rocket</name>
    <name type="synonym">Eruca sativa</name>
    <dbReference type="NCBI Taxonomy" id="29727"/>
    <lineage>
        <taxon>Eukaryota</taxon>
        <taxon>Viridiplantae</taxon>
        <taxon>Streptophyta</taxon>
        <taxon>Embryophyta</taxon>
        <taxon>Tracheophyta</taxon>
        <taxon>Spermatophyta</taxon>
        <taxon>Magnoliopsida</taxon>
        <taxon>eudicotyledons</taxon>
        <taxon>Gunneridae</taxon>
        <taxon>Pentapetalae</taxon>
        <taxon>rosids</taxon>
        <taxon>malvids</taxon>
        <taxon>Brassicales</taxon>
        <taxon>Brassicaceae</taxon>
        <taxon>Brassiceae</taxon>
        <taxon>Eruca</taxon>
    </lineage>
</organism>
<comment type="caution">
    <text evidence="2">The sequence shown here is derived from an EMBL/GenBank/DDBJ whole genome shotgun (WGS) entry which is preliminary data.</text>
</comment>
<dbReference type="Proteomes" id="UP001642260">
    <property type="component" value="Unassembled WGS sequence"/>
</dbReference>
<keyword evidence="3" id="KW-1185">Reference proteome</keyword>
<dbReference type="EMBL" id="CAKOAT010868487">
    <property type="protein sequence ID" value="CAH8389989.1"/>
    <property type="molecule type" value="Genomic_DNA"/>
</dbReference>
<evidence type="ECO:0000313" key="3">
    <source>
        <dbReference type="Proteomes" id="UP001642260"/>
    </source>
</evidence>
<protein>
    <submittedName>
        <fullName evidence="2">Uncharacterized protein</fullName>
    </submittedName>
</protein>
<dbReference type="AlphaFoldDB" id="A0ABC8M189"/>
<reference evidence="2 3" key="1">
    <citation type="submission" date="2022-03" db="EMBL/GenBank/DDBJ databases">
        <authorList>
            <person name="Macdonald S."/>
            <person name="Ahmed S."/>
            <person name="Newling K."/>
        </authorList>
    </citation>
    <scope>NUCLEOTIDE SEQUENCE [LARGE SCALE GENOMIC DNA]</scope>
</reference>
<sequence length="266" mass="29530">MSSRKRTLRKASARDSSSGGTCEEEILVPKAEFVPCLVDQEEAKAYWTARGKGVDLGDLDPPLPAEGWKTLEAVVEWSRRINGGLNVLSSTLEARNREAMVYRFKAEKAENDLARIHNEAMERKSKLAINHVTAIRRAERRGRREVVAVMSQRASESEAELGHLSEDYSLVGDFRECRGSVGSLWKTQLGDCNFKDEMATMESGMKDYAHAEALISPIEGTLRGFWDPIPISPDTQEFTTEVPGEEEEVNFLASTFGVSLSGNVCL</sequence>
<feature type="region of interest" description="Disordered" evidence="1">
    <location>
        <begin position="1"/>
        <end position="21"/>
    </location>
</feature>
<accession>A0ABC8M189</accession>
<name>A0ABC8M189_ERUVS</name>
<evidence type="ECO:0000313" key="2">
    <source>
        <dbReference type="EMBL" id="CAH8389989.1"/>
    </source>
</evidence>
<evidence type="ECO:0000256" key="1">
    <source>
        <dbReference type="SAM" id="MobiDB-lite"/>
    </source>
</evidence>